<keyword evidence="4" id="KW-0597">Phosphoprotein</keyword>
<dbReference type="NCBIfam" id="TIGR00377">
    <property type="entry name" value="ant_ant_sig"/>
    <property type="match status" value="1"/>
</dbReference>
<evidence type="ECO:0000256" key="5">
    <source>
        <dbReference type="ARBA" id="ARBA00022969"/>
    </source>
</evidence>
<dbReference type="InterPro" id="IPR002645">
    <property type="entry name" value="STAS_dom"/>
</dbReference>
<evidence type="ECO:0000313" key="8">
    <source>
        <dbReference type="EMBL" id="KNF09268.1"/>
    </source>
</evidence>
<dbReference type="InterPro" id="IPR003658">
    <property type="entry name" value="Anti-sigma_ant"/>
</dbReference>
<evidence type="ECO:0000256" key="2">
    <source>
        <dbReference type="ARBA" id="ARBA00009013"/>
    </source>
</evidence>
<dbReference type="PROSITE" id="PS50801">
    <property type="entry name" value="STAS"/>
    <property type="match status" value="1"/>
</dbReference>
<dbReference type="Pfam" id="PF01740">
    <property type="entry name" value="STAS"/>
    <property type="match status" value="1"/>
</dbReference>
<dbReference type="PATRIC" id="fig|1503.3.peg.1906"/>
<dbReference type="GO" id="GO:0045152">
    <property type="term" value="F:antisigma factor binding"/>
    <property type="evidence" value="ECO:0007669"/>
    <property type="project" value="InterPro"/>
</dbReference>
<evidence type="ECO:0000256" key="4">
    <source>
        <dbReference type="ARBA" id="ARBA00022553"/>
    </source>
</evidence>
<sequence>MQLNFEIKDKSLLVNFSGELDHHTAKEAREEIDEFYNQKMLKNMVIDLNNLNFMDSSGIGLLMGRYKIVSENNGKLALVNVSSRVEKILKMSGIMKIVDIYGNINDAIDKM</sequence>
<dbReference type="STRING" id="1503.CLPU_3c00460"/>
<dbReference type="InterPro" id="IPR036513">
    <property type="entry name" value="STAS_dom_sf"/>
</dbReference>
<feature type="domain" description="STAS" evidence="7">
    <location>
        <begin position="1"/>
        <end position="111"/>
    </location>
</feature>
<accession>A0A0L0WCS5</accession>
<dbReference type="GO" id="GO:0030435">
    <property type="term" value="P:sporulation resulting in formation of a cellular spore"/>
    <property type="evidence" value="ECO:0007669"/>
    <property type="project" value="UniProtKB-KW"/>
</dbReference>
<gene>
    <name evidence="8" type="primary">spoIIAA</name>
    <name evidence="8" type="ORF">CLPU_3c00460</name>
</gene>
<keyword evidence="5" id="KW-0749">Sporulation</keyword>
<evidence type="ECO:0000256" key="3">
    <source>
        <dbReference type="ARBA" id="ARBA00020784"/>
    </source>
</evidence>
<evidence type="ECO:0000256" key="6">
    <source>
        <dbReference type="RuleBase" id="RU003749"/>
    </source>
</evidence>
<dbReference type="AlphaFoldDB" id="A0A0L0WCS5"/>
<dbReference type="PANTHER" id="PTHR33495">
    <property type="entry name" value="ANTI-SIGMA FACTOR ANTAGONIST TM_1081-RELATED-RELATED"/>
    <property type="match status" value="1"/>
</dbReference>
<keyword evidence="9" id="KW-1185">Reference proteome</keyword>
<comment type="caution">
    <text evidence="8">The sequence shown here is derived from an EMBL/GenBank/DDBJ whole genome shotgun (WGS) entry which is preliminary data.</text>
</comment>
<proteinExistence type="inferred from homology"/>
<comment type="function">
    <text evidence="1">In the phosphorylated form it could act as an anti-anti-sigma factor that counteracts SpoIIAB and thus releases sigma f from inhibition.</text>
</comment>
<dbReference type="RefSeq" id="WP_050354269.1">
    <property type="nucleotide sequence ID" value="NZ_LGSS01000003.1"/>
</dbReference>
<evidence type="ECO:0000256" key="1">
    <source>
        <dbReference type="ARBA" id="ARBA00001976"/>
    </source>
</evidence>
<dbReference type="CDD" id="cd07043">
    <property type="entry name" value="STAS_anti-anti-sigma_factors"/>
    <property type="match status" value="1"/>
</dbReference>
<evidence type="ECO:0000259" key="7">
    <source>
        <dbReference type="PROSITE" id="PS50801"/>
    </source>
</evidence>
<reference evidence="9" key="1">
    <citation type="submission" date="2015-07" db="EMBL/GenBank/DDBJ databases">
        <title>Draft genome sequence of the purine-degrading Gottschalkia purinilyticum DSM 1384 (formerly Clostridium purinilyticum).</title>
        <authorList>
            <person name="Poehlein A."/>
            <person name="Schiel-Bengelsdorf B."/>
            <person name="Bengelsdorf F.R."/>
            <person name="Daniel R."/>
            <person name="Duerre P."/>
        </authorList>
    </citation>
    <scope>NUCLEOTIDE SEQUENCE [LARGE SCALE GENOMIC DNA]</scope>
    <source>
        <strain evidence="9">DSM 1384</strain>
    </source>
</reference>
<dbReference type="Proteomes" id="UP000037267">
    <property type="component" value="Unassembled WGS sequence"/>
</dbReference>
<organism evidence="8 9">
    <name type="scientific">Gottschalkia purinilytica</name>
    <name type="common">Clostridium purinilyticum</name>
    <dbReference type="NCBI Taxonomy" id="1503"/>
    <lineage>
        <taxon>Bacteria</taxon>
        <taxon>Bacillati</taxon>
        <taxon>Bacillota</taxon>
        <taxon>Tissierellia</taxon>
        <taxon>Tissierellales</taxon>
        <taxon>Gottschalkiaceae</taxon>
        <taxon>Gottschalkia</taxon>
    </lineage>
</organism>
<dbReference type="PANTHER" id="PTHR33495:SF2">
    <property type="entry name" value="ANTI-SIGMA FACTOR ANTAGONIST TM_1081-RELATED"/>
    <property type="match status" value="1"/>
</dbReference>
<name>A0A0L0WCS5_GOTPU</name>
<comment type="similarity">
    <text evidence="2 6">Belongs to the anti-sigma-factor antagonist family.</text>
</comment>
<dbReference type="GO" id="GO:0043856">
    <property type="term" value="F:anti-sigma factor antagonist activity"/>
    <property type="evidence" value="ECO:0007669"/>
    <property type="project" value="InterPro"/>
</dbReference>
<dbReference type="NCBIfam" id="TIGR02886">
    <property type="entry name" value="spore_II_AA"/>
    <property type="match status" value="1"/>
</dbReference>
<dbReference type="OrthoDB" id="9796601at2"/>
<dbReference type="SUPFAM" id="SSF52091">
    <property type="entry name" value="SpoIIaa-like"/>
    <property type="match status" value="1"/>
</dbReference>
<evidence type="ECO:0000313" key="9">
    <source>
        <dbReference type="Proteomes" id="UP000037267"/>
    </source>
</evidence>
<protein>
    <recommendedName>
        <fullName evidence="3 6">Anti-sigma F factor antagonist</fullName>
    </recommendedName>
    <alternativeName>
        <fullName evidence="6">Stage II sporulation protein</fullName>
    </alternativeName>
</protein>
<dbReference type="Gene3D" id="3.30.750.24">
    <property type="entry name" value="STAS domain"/>
    <property type="match status" value="1"/>
</dbReference>
<dbReference type="EMBL" id="LGSS01000003">
    <property type="protein sequence ID" value="KNF09268.1"/>
    <property type="molecule type" value="Genomic_DNA"/>
</dbReference>
<dbReference type="InterPro" id="IPR014237">
    <property type="entry name" value="Anti-sigma_F_ant"/>
</dbReference>